<dbReference type="SMART" id="SM00631">
    <property type="entry name" value="Zn_pept"/>
    <property type="match status" value="1"/>
</dbReference>
<dbReference type="GO" id="GO:0004181">
    <property type="term" value="F:metallocarboxypeptidase activity"/>
    <property type="evidence" value="ECO:0007669"/>
    <property type="project" value="InterPro"/>
</dbReference>
<proteinExistence type="inferred from homology"/>
<comment type="similarity">
    <text evidence="2 10">Belongs to the peptidase M14 family.</text>
</comment>
<keyword evidence="9" id="KW-0482">Metalloprotease</keyword>
<keyword evidence="12" id="KW-0472">Membrane</keyword>
<evidence type="ECO:0000259" key="13">
    <source>
        <dbReference type="PROSITE" id="PS52035"/>
    </source>
</evidence>
<organism evidence="14">
    <name type="scientific">Picocystis salinarum</name>
    <dbReference type="NCBI Taxonomy" id="88271"/>
    <lineage>
        <taxon>Eukaryota</taxon>
        <taxon>Viridiplantae</taxon>
        <taxon>Chlorophyta</taxon>
        <taxon>Picocystophyceae</taxon>
        <taxon>Picocystales</taxon>
        <taxon>Picocystaceae</taxon>
        <taxon>Picocystis</taxon>
    </lineage>
</organism>
<dbReference type="FunFam" id="3.40.630.10:FF:000084">
    <property type="entry name" value="Carboxypeptidase B2"/>
    <property type="match status" value="1"/>
</dbReference>
<feature type="region of interest" description="Disordered" evidence="11">
    <location>
        <begin position="50"/>
        <end position="71"/>
    </location>
</feature>
<dbReference type="GO" id="GO:0006508">
    <property type="term" value="P:proteolysis"/>
    <property type="evidence" value="ECO:0007669"/>
    <property type="project" value="UniProtKB-KW"/>
</dbReference>
<evidence type="ECO:0000256" key="8">
    <source>
        <dbReference type="ARBA" id="ARBA00022833"/>
    </source>
</evidence>
<accession>A0A7S3U999</accession>
<dbReference type="PANTHER" id="PTHR11705">
    <property type="entry name" value="PROTEASE FAMILY M14 CARBOXYPEPTIDASE A,B"/>
    <property type="match status" value="1"/>
</dbReference>
<evidence type="ECO:0000256" key="10">
    <source>
        <dbReference type="PROSITE-ProRule" id="PRU01379"/>
    </source>
</evidence>
<evidence type="ECO:0000256" key="12">
    <source>
        <dbReference type="SAM" id="Phobius"/>
    </source>
</evidence>
<keyword evidence="4" id="KW-0645">Protease</keyword>
<dbReference type="PROSITE" id="PS52035">
    <property type="entry name" value="PEPTIDASE_M14"/>
    <property type="match status" value="1"/>
</dbReference>
<dbReference type="Pfam" id="PF00246">
    <property type="entry name" value="Peptidase_M14"/>
    <property type="match status" value="1"/>
</dbReference>
<feature type="active site" description="Proton donor/acceptor" evidence="10">
    <location>
        <position position="348"/>
    </location>
</feature>
<dbReference type="PANTHER" id="PTHR11705:SF143">
    <property type="entry name" value="SLL0236 PROTEIN"/>
    <property type="match status" value="1"/>
</dbReference>
<keyword evidence="12" id="KW-0812">Transmembrane</keyword>
<evidence type="ECO:0000256" key="2">
    <source>
        <dbReference type="ARBA" id="ARBA00005988"/>
    </source>
</evidence>
<evidence type="ECO:0000256" key="6">
    <source>
        <dbReference type="ARBA" id="ARBA00022729"/>
    </source>
</evidence>
<dbReference type="GO" id="GO:0005615">
    <property type="term" value="C:extracellular space"/>
    <property type="evidence" value="ECO:0007669"/>
    <property type="project" value="TreeGrafter"/>
</dbReference>
<keyword evidence="5" id="KW-0479">Metal-binding</keyword>
<dbReference type="AlphaFoldDB" id="A0A7S3U999"/>
<evidence type="ECO:0000256" key="5">
    <source>
        <dbReference type="ARBA" id="ARBA00022723"/>
    </source>
</evidence>
<keyword evidence="6" id="KW-0732">Signal</keyword>
<reference evidence="14" key="1">
    <citation type="submission" date="2021-01" db="EMBL/GenBank/DDBJ databases">
        <authorList>
            <person name="Corre E."/>
            <person name="Pelletier E."/>
            <person name="Niang G."/>
            <person name="Scheremetjew M."/>
            <person name="Finn R."/>
            <person name="Kale V."/>
            <person name="Holt S."/>
            <person name="Cochrane G."/>
            <person name="Meng A."/>
            <person name="Brown T."/>
            <person name="Cohen L."/>
        </authorList>
    </citation>
    <scope>NUCLEOTIDE SEQUENCE</scope>
    <source>
        <strain evidence="14">CCMP1897</strain>
    </source>
</reference>
<gene>
    <name evidence="14" type="ORF">PSAL00342_LOCUS371</name>
</gene>
<keyword evidence="3" id="KW-0121">Carboxypeptidase</keyword>
<evidence type="ECO:0000256" key="4">
    <source>
        <dbReference type="ARBA" id="ARBA00022670"/>
    </source>
</evidence>
<keyword evidence="7" id="KW-0378">Hydrolase</keyword>
<sequence>MELPQDKIDANKTRHEKRKWIFASLTILLCGILFVALWVSMDASKQLSPAAEGNDADAATTPDEKPEPKVPEVNFGETFQRYLPASELLQMWESTIDAKNLAIEMEYVSKIGRSIEGRDIAAVRLGNPAANKTVLITGGVHAREWISPAALLGAFLKIASSTDPSLLRLFQKVRLLVVPLVNPDGYDFSLQTNRMWRKNRRNNEKGNCKGVDLNRNFGAHYGAVDASTSPCSETFRGSGAFSEPESLAIRDLVNSEKSKGMDFVGFIDFHSYGGLILYPPGWGKRPPTVPEKTEQELKDLAGLISRRIKQVSGYDYKPESAQQLYPVGGSADDWMYTVSLTGLSFTIELRPSDQNVCDKRCITNNGFVLPPSEIESTSKDVMAAILTLMEHVG</sequence>
<keyword evidence="8" id="KW-0862">Zinc</keyword>
<feature type="domain" description="Peptidase M14" evidence="13">
    <location>
        <begin position="81"/>
        <end position="392"/>
    </location>
</feature>
<evidence type="ECO:0000256" key="7">
    <source>
        <dbReference type="ARBA" id="ARBA00022801"/>
    </source>
</evidence>
<comment type="cofactor">
    <cofactor evidence="1">
        <name>Zn(2+)</name>
        <dbReference type="ChEBI" id="CHEBI:29105"/>
    </cofactor>
</comment>
<dbReference type="GO" id="GO:0008270">
    <property type="term" value="F:zinc ion binding"/>
    <property type="evidence" value="ECO:0007669"/>
    <property type="project" value="InterPro"/>
</dbReference>
<evidence type="ECO:0000256" key="9">
    <source>
        <dbReference type="ARBA" id="ARBA00023049"/>
    </source>
</evidence>
<keyword evidence="12" id="KW-1133">Transmembrane helix</keyword>
<evidence type="ECO:0000256" key="1">
    <source>
        <dbReference type="ARBA" id="ARBA00001947"/>
    </source>
</evidence>
<dbReference type="SUPFAM" id="SSF53187">
    <property type="entry name" value="Zn-dependent exopeptidases"/>
    <property type="match status" value="1"/>
</dbReference>
<evidence type="ECO:0000313" key="14">
    <source>
        <dbReference type="EMBL" id="CAE0606555.1"/>
    </source>
</evidence>
<feature type="transmembrane region" description="Helical" evidence="12">
    <location>
        <begin position="20"/>
        <end position="39"/>
    </location>
</feature>
<name>A0A7S3U999_9CHLO</name>
<dbReference type="EMBL" id="HBIS01000445">
    <property type="protein sequence ID" value="CAE0606555.1"/>
    <property type="molecule type" value="Transcribed_RNA"/>
</dbReference>
<dbReference type="PRINTS" id="PR00765">
    <property type="entry name" value="CRBOXYPTASEA"/>
</dbReference>
<protein>
    <recommendedName>
        <fullName evidence="13">Peptidase M14 domain-containing protein</fullName>
    </recommendedName>
</protein>
<evidence type="ECO:0000256" key="11">
    <source>
        <dbReference type="SAM" id="MobiDB-lite"/>
    </source>
</evidence>
<evidence type="ECO:0000256" key="3">
    <source>
        <dbReference type="ARBA" id="ARBA00022645"/>
    </source>
</evidence>
<dbReference type="Gene3D" id="3.40.630.10">
    <property type="entry name" value="Zn peptidases"/>
    <property type="match status" value="1"/>
</dbReference>
<dbReference type="InterPro" id="IPR000834">
    <property type="entry name" value="Peptidase_M14"/>
</dbReference>